<protein>
    <submittedName>
        <fullName evidence="2">Anti-anti-sigma factor</fullName>
    </submittedName>
</protein>
<dbReference type="RefSeq" id="WP_143087206.1">
    <property type="nucleotide sequence ID" value="NZ_FOSW01000011.1"/>
</dbReference>
<dbReference type="EMBL" id="FOSW01000011">
    <property type="protein sequence ID" value="SFL45473.1"/>
    <property type="molecule type" value="Genomic_DNA"/>
</dbReference>
<gene>
    <name evidence="2" type="ORF">SAMN04488085_111118</name>
</gene>
<evidence type="ECO:0000313" key="3">
    <source>
        <dbReference type="Proteomes" id="UP000199152"/>
    </source>
</evidence>
<reference evidence="2 3" key="1">
    <citation type="submission" date="2016-10" db="EMBL/GenBank/DDBJ databases">
        <authorList>
            <person name="de Groot N.N."/>
        </authorList>
    </citation>
    <scope>NUCLEOTIDE SEQUENCE [LARGE SCALE GENOMIC DNA]</scope>
    <source>
        <strain evidence="2 3">DSM 45317</strain>
    </source>
</reference>
<dbReference type="InterPro" id="IPR002645">
    <property type="entry name" value="STAS_dom"/>
</dbReference>
<sequence length="111" mass="11645">MDGRWGDAVLPPSGSFELTGDAGGSVLHLRGDVDAPVVQEMEVAGVDPRAVVAVDVGALTYIDSTGLSMLVRWAQHARGTGRPALIRRPTPRFVKVLEVAGISPLFQADGP</sequence>
<name>A0A1I4HUM1_9ACTN</name>
<evidence type="ECO:0000313" key="2">
    <source>
        <dbReference type="EMBL" id="SFL45473.1"/>
    </source>
</evidence>
<evidence type="ECO:0000259" key="1">
    <source>
        <dbReference type="PROSITE" id="PS50801"/>
    </source>
</evidence>
<dbReference type="InterPro" id="IPR058548">
    <property type="entry name" value="MlaB-like_STAS"/>
</dbReference>
<dbReference type="OrthoDB" id="4833278at2"/>
<dbReference type="PROSITE" id="PS50801">
    <property type="entry name" value="STAS"/>
    <property type="match status" value="1"/>
</dbReference>
<dbReference type="CDD" id="cd07043">
    <property type="entry name" value="STAS_anti-anti-sigma_factors"/>
    <property type="match status" value="1"/>
</dbReference>
<dbReference type="Proteomes" id="UP000199152">
    <property type="component" value="Unassembled WGS sequence"/>
</dbReference>
<dbReference type="SUPFAM" id="SSF52091">
    <property type="entry name" value="SpoIIaa-like"/>
    <property type="match status" value="1"/>
</dbReference>
<dbReference type="AlphaFoldDB" id="A0A1I4HUM1"/>
<dbReference type="Gene3D" id="3.30.750.24">
    <property type="entry name" value="STAS domain"/>
    <property type="match status" value="1"/>
</dbReference>
<dbReference type="STRING" id="504800.SAMN04488085_111118"/>
<feature type="domain" description="STAS" evidence="1">
    <location>
        <begin position="52"/>
        <end position="111"/>
    </location>
</feature>
<dbReference type="InterPro" id="IPR036513">
    <property type="entry name" value="STAS_dom_sf"/>
</dbReference>
<keyword evidence="3" id="KW-1185">Reference proteome</keyword>
<proteinExistence type="predicted"/>
<organism evidence="2 3">
    <name type="scientific">Geodermatophilus ruber</name>
    <dbReference type="NCBI Taxonomy" id="504800"/>
    <lineage>
        <taxon>Bacteria</taxon>
        <taxon>Bacillati</taxon>
        <taxon>Actinomycetota</taxon>
        <taxon>Actinomycetes</taxon>
        <taxon>Geodermatophilales</taxon>
        <taxon>Geodermatophilaceae</taxon>
        <taxon>Geodermatophilus</taxon>
    </lineage>
</organism>
<dbReference type="InParanoid" id="A0A1I4HUM1"/>
<dbReference type="Pfam" id="PF13466">
    <property type="entry name" value="STAS_2"/>
    <property type="match status" value="1"/>
</dbReference>
<accession>A0A1I4HUM1</accession>